<dbReference type="InterPro" id="IPR019734">
    <property type="entry name" value="TPR_rpt"/>
</dbReference>
<dbReference type="KEGG" id="trz:GWP43_04010"/>
<keyword evidence="2 3" id="KW-0802">TPR repeat</keyword>
<reference evidence="4 5" key="1">
    <citation type="submission" date="2020-01" db="EMBL/GenBank/DDBJ databases">
        <title>Complete genome sequence of a human oral phylogroup 1 Treponema sp. strain ATCC 700766, originally isolated from periodontitis dental plaque.</title>
        <authorList>
            <person name="Chan Y."/>
            <person name="Huo Y.-B."/>
            <person name="Yu X.-L."/>
            <person name="Zeng H."/>
            <person name="Leung W.-K."/>
            <person name="Watt R.M."/>
        </authorList>
    </citation>
    <scope>NUCLEOTIDE SEQUENCE [LARGE SCALE GENOMIC DNA]</scope>
    <source>
        <strain evidence="4 5">OMZ 804</strain>
    </source>
</reference>
<evidence type="ECO:0000256" key="2">
    <source>
        <dbReference type="ARBA" id="ARBA00022803"/>
    </source>
</evidence>
<accession>A0A6P1XZ91</accession>
<dbReference type="RefSeq" id="WP_162662886.1">
    <property type="nucleotide sequence ID" value="NZ_CP048020.1"/>
</dbReference>
<feature type="repeat" description="TPR" evidence="3">
    <location>
        <begin position="188"/>
        <end position="221"/>
    </location>
</feature>
<dbReference type="AlphaFoldDB" id="A0A6P1XZ91"/>
<dbReference type="Pfam" id="PF13432">
    <property type="entry name" value="TPR_16"/>
    <property type="match status" value="1"/>
</dbReference>
<evidence type="ECO:0000313" key="5">
    <source>
        <dbReference type="Proteomes" id="UP000464374"/>
    </source>
</evidence>
<dbReference type="InterPro" id="IPR013105">
    <property type="entry name" value="TPR_2"/>
</dbReference>
<dbReference type="Gene3D" id="1.25.40.10">
    <property type="entry name" value="Tetratricopeptide repeat domain"/>
    <property type="match status" value="1"/>
</dbReference>
<dbReference type="PROSITE" id="PS50005">
    <property type="entry name" value="TPR"/>
    <property type="match status" value="2"/>
</dbReference>
<evidence type="ECO:0000256" key="3">
    <source>
        <dbReference type="PROSITE-ProRule" id="PRU00339"/>
    </source>
</evidence>
<feature type="repeat" description="TPR" evidence="3">
    <location>
        <begin position="69"/>
        <end position="102"/>
    </location>
</feature>
<dbReference type="InterPro" id="IPR051685">
    <property type="entry name" value="Ycf3/AcsC/BcsC/TPR_MFPF"/>
</dbReference>
<dbReference type="EMBL" id="CP048020">
    <property type="protein sequence ID" value="QHX42751.1"/>
    <property type="molecule type" value="Genomic_DNA"/>
</dbReference>
<evidence type="ECO:0000313" key="4">
    <source>
        <dbReference type="EMBL" id="QHX42751.1"/>
    </source>
</evidence>
<gene>
    <name evidence="4" type="ORF">GWP43_04010</name>
</gene>
<organism evidence="4 5">
    <name type="scientific">Treponema vincentii</name>
    <dbReference type="NCBI Taxonomy" id="69710"/>
    <lineage>
        <taxon>Bacteria</taxon>
        <taxon>Pseudomonadati</taxon>
        <taxon>Spirochaetota</taxon>
        <taxon>Spirochaetia</taxon>
        <taxon>Spirochaetales</taxon>
        <taxon>Treponemataceae</taxon>
        <taxon>Treponema</taxon>
    </lineage>
</organism>
<dbReference type="Pfam" id="PF07719">
    <property type="entry name" value="TPR_2"/>
    <property type="match status" value="1"/>
</dbReference>
<dbReference type="SUPFAM" id="SSF48452">
    <property type="entry name" value="TPR-like"/>
    <property type="match status" value="1"/>
</dbReference>
<proteinExistence type="predicted"/>
<dbReference type="PANTHER" id="PTHR44943">
    <property type="entry name" value="CELLULOSE SYNTHASE OPERON PROTEIN C"/>
    <property type="match status" value="1"/>
</dbReference>
<evidence type="ECO:0000256" key="1">
    <source>
        <dbReference type="ARBA" id="ARBA00022737"/>
    </source>
</evidence>
<dbReference type="InterPro" id="IPR011990">
    <property type="entry name" value="TPR-like_helical_dom_sf"/>
</dbReference>
<dbReference type="Proteomes" id="UP000464374">
    <property type="component" value="Chromosome"/>
</dbReference>
<sequence>MKSKKVPYIGLLCSVLFLCVACKDNAFIRRMQDMEMGVKNPSSIEELQSAIQKYQGKVNDILTMEQRIGIWYKILGRRYMDKKMYKKALEAFRSALEYFPENQHVFYQIGVCAAVIAKSTLDYPNMSLDERRAYFDLSVSAYKRAVELDPTYTRAVYALSVLYVFELNRPEDAITIMEPVAAREKKPLDSLFILGRAYYMTGQYEKAIAAYDRIIKTSGSAEQRADAERNKAFVENARR</sequence>
<keyword evidence="1" id="KW-0677">Repeat</keyword>
<dbReference type="SMART" id="SM00028">
    <property type="entry name" value="TPR"/>
    <property type="match status" value="2"/>
</dbReference>
<name>A0A6P1XZ91_9SPIR</name>
<dbReference type="PANTHER" id="PTHR44943:SF8">
    <property type="entry name" value="TPR REPEAT-CONTAINING PROTEIN MJ0263"/>
    <property type="match status" value="1"/>
</dbReference>
<protein>
    <submittedName>
        <fullName evidence="4">Tetratricopeptide repeat protein</fullName>
    </submittedName>
</protein>